<dbReference type="Proteomes" id="UP000272729">
    <property type="component" value="Unassembled WGS sequence"/>
</dbReference>
<evidence type="ECO:0000313" key="1">
    <source>
        <dbReference type="EMBL" id="RKT71505.1"/>
    </source>
</evidence>
<protein>
    <submittedName>
        <fullName evidence="1">Uncharacterized protein</fullName>
    </submittedName>
</protein>
<gene>
    <name evidence="1" type="ORF">DFJ66_4795</name>
</gene>
<comment type="caution">
    <text evidence="1">The sequence shown here is derived from an EMBL/GenBank/DDBJ whole genome shotgun (WGS) entry which is preliminary data.</text>
</comment>
<proteinExistence type="predicted"/>
<evidence type="ECO:0000313" key="2">
    <source>
        <dbReference type="Proteomes" id="UP000272729"/>
    </source>
</evidence>
<dbReference type="RefSeq" id="WP_121223865.1">
    <property type="nucleotide sequence ID" value="NZ_JBIUBA010000001.1"/>
</dbReference>
<dbReference type="AlphaFoldDB" id="A0A495XEF5"/>
<reference evidence="1 2" key="1">
    <citation type="submission" date="2018-10" db="EMBL/GenBank/DDBJ databases">
        <title>Sequencing the genomes of 1000 actinobacteria strains.</title>
        <authorList>
            <person name="Klenk H.-P."/>
        </authorList>
    </citation>
    <scope>NUCLEOTIDE SEQUENCE [LARGE SCALE GENOMIC DNA]</scope>
    <source>
        <strain evidence="1 2">DSM 43911</strain>
    </source>
</reference>
<keyword evidence="2" id="KW-1185">Reference proteome</keyword>
<name>A0A495XEF5_9PSEU</name>
<accession>A0A495XEF5</accession>
<sequence>MSSTPARIADTGDARALSATAIPVPELPGDAADLAAAAAVRLGWHGVVLPEMVLMGRKVIVVAELLADAHAERVCLGAGPETDRTTVSTWVWPEMDGRVPPAAVRIIGVLAVARHWRTALASAVPFARFGNAAAVLPASVALTHDYLANCLPRVRRYGVSVLLADDESALSMDVAGRNETVPVEDTATTRWVNELVYEQVLAAVPDPVA</sequence>
<dbReference type="EMBL" id="RBXR01000001">
    <property type="protein sequence ID" value="RKT71505.1"/>
    <property type="molecule type" value="Genomic_DNA"/>
</dbReference>
<organism evidence="1 2">
    <name type="scientific">Saccharothrix variisporea</name>
    <dbReference type="NCBI Taxonomy" id="543527"/>
    <lineage>
        <taxon>Bacteria</taxon>
        <taxon>Bacillati</taxon>
        <taxon>Actinomycetota</taxon>
        <taxon>Actinomycetes</taxon>
        <taxon>Pseudonocardiales</taxon>
        <taxon>Pseudonocardiaceae</taxon>
        <taxon>Saccharothrix</taxon>
    </lineage>
</organism>
<dbReference type="OrthoDB" id="3677403at2"/>